<organism evidence="2 3">
    <name type="scientific">Dictyobacter aurantiacus</name>
    <dbReference type="NCBI Taxonomy" id="1936993"/>
    <lineage>
        <taxon>Bacteria</taxon>
        <taxon>Bacillati</taxon>
        <taxon>Chloroflexota</taxon>
        <taxon>Ktedonobacteria</taxon>
        <taxon>Ktedonobacterales</taxon>
        <taxon>Dictyobacteraceae</taxon>
        <taxon>Dictyobacter</taxon>
    </lineage>
</organism>
<dbReference type="SUPFAM" id="SSF47413">
    <property type="entry name" value="lambda repressor-like DNA-binding domains"/>
    <property type="match status" value="1"/>
</dbReference>
<dbReference type="Proteomes" id="UP000287224">
    <property type="component" value="Unassembled WGS sequence"/>
</dbReference>
<evidence type="ECO:0000259" key="1">
    <source>
        <dbReference type="SMART" id="SM00530"/>
    </source>
</evidence>
<keyword evidence="3" id="KW-1185">Reference proteome</keyword>
<evidence type="ECO:0000313" key="2">
    <source>
        <dbReference type="EMBL" id="GCE08949.1"/>
    </source>
</evidence>
<dbReference type="InterPro" id="IPR010982">
    <property type="entry name" value="Lambda_DNA-bd_dom_sf"/>
</dbReference>
<gene>
    <name evidence="2" type="ORF">KDAU_62780</name>
</gene>
<protein>
    <submittedName>
        <fullName evidence="2">Transcriptional regulator</fullName>
    </submittedName>
</protein>
<dbReference type="Pfam" id="PF13560">
    <property type="entry name" value="HTH_31"/>
    <property type="match status" value="1"/>
</dbReference>
<dbReference type="EMBL" id="BIFQ01000002">
    <property type="protein sequence ID" value="GCE08949.1"/>
    <property type="molecule type" value="Genomic_DNA"/>
</dbReference>
<name>A0A401ZPZ9_9CHLR</name>
<evidence type="ECO:0000313" key="3">
    <source>
        <dbReference type="Proteomes" id="UP000287224"/>
    </source>
</evidence>
<sequence length="284" mass="33088">MPMNQLELDRHHELAEFLRSRRARLSPEQVGLPRGTRRRTPGLRRGEVAMLAGVSLEWYTWLEQGRDINVSVQLLESLARALQLDANERQHLFLLAIQQPPPVETFSQPTISPTLRDFLDQLDTIPACVVDPRLNIVAWNKAFCVVFGDYAKMSERERNIIWRLFTLPSSQSDEEWEAHTRAYLAQFRAEYGRFIKDPWWTQRIEELSQLSPEFRELWARHDVLNVPEGQKSMHHPLVGEMTFDFLFFQAVDASDLRLLIHTPRRNSATADKIKQLLALEHGQI</sequence>
<dbReference type="Gene3D" id="1.10.260.40">
    <property type="entry name" value="lambda repressor-like DNA-binding domains"/>
    <property type="match status" value="1"/>
</dbReference>
<dbReference type="GO" id="GO:0003677">
    <property type="term" value="F:DNA binding"/>
    <property type="evidence" value="ECO:0007669"/>
    <property type="project" value="InterPro"/>
</dbReference>
<dbReference type="CDD" id="cd00093">
    <property type="entry name" value="HTH_XRE"/>
    <property type="match status" value="1"/>
</dbReference>
<dbReference type="Pfam" id="PF17765">
    <property type="entry name" value="MLTR_LBD"/>
    <property type="match status" value="1"/>
</dbReference>
<proteinExistence type="predicted"/>
<dbReference type="Gene3D" id="3.30.450.180">
    <property type="match status" value="1"/>
</dbReference>
<dbReference type="PANTHER" id="PTHR35010">
    <property type="entry name" value="BLL4672 PROTEIN-RELATED"/>
    <property type="match status" value="1"/>
</dbReference>
<dbReference type="InterPro" id="IPR001387">
    <property type="entry name" value="Cro/C1-type_HTH"/>
</dbReference>
<accession>A0A401ZPZ9</accession>
<reference evidence="3" key="1">
    <citation type="submission" date="2018-12" db="EMBL/GenBank/DDBJ databases">
        <title>Tengunoibacter tsumagoiensis gen. nov., sp. nov., Dictyobacter kobayashii sp. nov., D. alpinus sp. nov., and D. joshuensis sp. nov. and description of Dictyobacteraceae fam. nov. within the order Ktedonobacterales isolated from Tengu-no-mugimeshi.</title>
        <authorList>
            <person name="Wang C.M."/>
            <person name="Zheng Y."/>
            <person name="Sakai Y."/>
            <person name="Toyoda A."/>
            <person name="Minakuchi Y."/>
            <person name="Abe K."/>
            <person name="Yokota A."/>
            <person name="Yabe S."/>
        </authorList>
    </citation>
    <scope>NUCLEOTIDE SEQUENCE [LARGE SCALE GENOMIC DNA]</scope>
    <source>
        <strain evidence="3">S-27</strain>
    </source>
</reference>
<dbReference type="SMART" id="SM00530">
    <property type="entry name" value="HTH_XRE"/>
    <property type="match status" value="1"/>
</dbReference>
<comment type="caution">
    <text evidence="2">The sequence shown here is derived from an EMBL/GenBank/DDBJ whole genome shotgun (WGS) entry which is preliminary data.</text>
</comment>
<dbReference type="InterPro" id="IPR041413">
    <property type="entry name" value="MLTR_LBD"/>
</dbReference>
<dbReference type="PANTHER" id="PTHR35010:SF2">
    <property type="entry name" value="BLL4672 PROTEIN"/>
    <property type="match status" value="1"/>
</dbReference>
<feature type="domain" description="HTH cro/C1-type" evidence="1">
    <location>
        <begin position="17"/>
        <end position="89"/>
    </location>
</feature>
<dbReference type="AlphaFoldDB" id="A0A401ZPZ9"/>